<dbReference type="Gene3D" id="1.10.1390.10">
    <property type="match status" value="1"/>
</dbReference>
<evidence type="ECO:0000256" key="5">
    <source>
        <dbReference type="ARBA" id="ARBA00023235"/>
    </source>
</evidence>
<keyword evidence="7" id="KW-0963">Cytoplasm</keyword>
<dbReference type="InterPro" id="IPR035476">
    <property type="entry name" value="SIS_PGI_1"/>
</dbReference>
<dbReference type="CDD" id="cd05015">
    <property type="entry name" value="SIS_PGI_1"/>
    <property type="match status" value="1"/>
</dbReference>
<reference evidence="9 10" key="1">
    <citation type="journal article" date="2014" name="Int. J. Syst. Evol. Microbiol.">
        <title>Solimonas terrae sp. nov., isolated from soil.</title>
        <authorList>
            <person name="Kim S.J."/>
            <person name="Moon J.Y."/>
            <person name="Weon H.Y."/>
            <person name="Ahn J.H."/>
            <person name="Chen W.M."/>
            <person name="Kwon S.W."/>
        </authorList>
    </citation>
    <scope>NUCLEOTIDE SEQUENCE [LARGE SCALE GENOMIC DNA]</scope>
    <source>
        <strain evidence="9 10">KIS83-12</strain>
    </source>
</reference>
<comment type="subcellular location">
    <subcellularLocation>
        <location evidence="7">Cytoplasm</location>
    </subcellularLocation>
</comment>
<evidence type="ECO:0000256" key="6">
    <source>
        <dbReference type="ARBA" id="ARBA00029321"/>
    </source>
</evidence>
<comment type="similarity">
    <text evidence="2 7 8">Belongs to the GPI family.</text>
</comment>
<dbReference type="SUPFAM" id="SSF53697">
    <property type="entry name" value="SIS domain"/>
    <property type="match status" value="1"/>
</dbReference>
<organism evidence="9 10">
    <name type="scientific">Solimonas terrae</name>
    <dbReference type="NCBI Taxonomy" id="1396819"/>
    <lineage>
        <taxon>Bacteria</taxon>
        <taxon>Pseudomonadati</taxon>
        <taxon>Pseudomonadota</taxon>
        <taxon>Gammaproteobacteria</taxon>
        <taxon>Nevskiales</taxon>
        <taxon>Nevskiaceae</taxon>
        <taxon>Solimonas</taxon>
    </lineage>
</organism>
<keyword evidence="3 7" id="KW-0312">Gluconeogenesis</keyword>
<sequence length="546" mass="61039">MNAPIPQSLTASPAWRALNVHAAEMMPTRIMDLFERDAERHRRFVCEDVGFYLDYSKQRVNGQTMSLLQSLARQQGLDQWRNRLFSGEHVNNTENRAALHMALRAPRVADFRDDGRRVGDEIHQVRQRMRAFAERVREGDWRGATGKRITDVVNIGIGGSDLGPRLLCTALAPQIDGPRPHFVANVDGAELHAVLARLRPETTLFVVVSKTFATQETLANALHARAWLISSLDIDAVSKHFVAVSTNREAVEAFGIAADHMFGFWDWVGGRYSLWGAVGLIAMLALGPQRFDDLLRGAHALDTHFRRAPLEHNLPVLMGLLAIWNNNFMGCASHVLAPYAQRLSLFGGWAQQLEMESNGKGVTRDGFAVDYRTTPVLWGHVGTNAQHAYFQMLHQGPAVHSVDFILPVFADHPFRDMHRKLVANCLAQASALMRGKTADEVRAELQSKGMEGDALQAAIPHRVFPGDRPSNTLLLPRVDAFHLGALLALYEHRTFVESVLWGINAFDQWGVEFGKQLANRILDDQQAVALDPSTDELMRKVQFHAR</sequence>
<dbReference type="GO" id="GO:0051156">
    <property type="term" value="P:glucose 6-phosphate metabolic process"/>
    <property type="evidence" value="ECO:0007669"/>
    <property type="project" value="TreeGrafter"/>
</dbReference>
<evidence type="ECO:0000256" key="7">
    <source>
        <dbReference type="HAMAP-Rule" id="MF_00473"/>
    </source>
</evidence>
<dbReference type="InterPro" id="IPR046348">
    <property type="entry name" value="SIS_dom_sf"/>
</dbReference>
<dbReference type="PROSITE" id="PS51463">
    <property type="entry name" value="P_GLUCOSE_ISOMERASE_3"/>
    <property type="match status" value="1"/>
</dbReference>
<comment type="pathway">
    <text evidence="1 7 8">Carbohydrate degradation; glycolysis; D-glyceraldehyde 3-phosphate and glycerone phosphate from D-glucose: step 2/4.</text>
</comment>
<dbReference type="PRINTS" id="PR00662">
    <property type="entry name" value="G6PISOMERASE"/>
</dbReference>
<dbReference type="Gene3D" id="3.40.50.10490">
    <property type="entry name" value="Glucose-6-phosphate isomerase like protein, domain 1"/>
    <property type="match status" value="2"/>
</dbReference>
<dbReference type="GO" id="GO:0006094">
    <property type="term" value="P:gluconeogenesis"/>
    <property type="evidence" value="ECO:0007669"/>
    <property type="project" value="UniProtKB-UniRule"/>
</dbReference>
<dbReference type="PANTHER" id="PTHR11469:SF1">
    <property type="entry name" value="GLUCOSE-6-PHOSPHATE ISOMERASE"/>
    <property type="match status" value="1"/>
</dbReference>
<dbReference type="PANTHER" id="PTHR11469">
    <property type="entry name" value="GLUCOSE-6-PHOSPHATE ISOMERASE"/>
    <property type="match status" value="1"/>
</dbReference>
<keyword evidence="5 7" id="KW-0413">Isomerase</keyword>
<evidence type="ECO:0000256" key="8">
    <source>
        <dbReference type="RuleBase" id="RU000612"/>
    </source>
</evidence>
<dbReference type="PROSITE" id="PS00765">
    <property type="entry name" value="P_GLUCOSE_ISOMERASE_1"/>
    <property type="match status" value="1"/>
</dbReference>
<accession>A0A6M2BMG0</accession>
<dbReference type="GO" id="GO:0005829">
    <property type="term" value="C:cytosol"/>
    <property type="evidence" value="ECO:0007669"/>
    <property type="project" value="TreeGrafter"/>
</dbReference>
<feature type="active site" evidence="7">
    <location>
        <position position="515"/>
    </location>
</feature>
<dbReference type="PROSITE" id="PS00174">
    <property type="entry name" value="P_GLUCOSE_ISOMERASE_2"/>
    <property type="match status" value="1"/>
</dbReference>
<dbReference type="EMBL" id="JAAMOW010000001">
    <property type="protein sequence ID" value="NGY03608.1"/>
    <property type="molecule type" value="Genomic_DNA"/>
</dbReference>
<comment type="caution">
    <text evidence="9">The sequence shown here is derived from an EMBL/GenBank/DDBJ whole genome shotgun (WGS) entry which is preliminary data.</text>
</comment>
<evidence type="ECO:0000256" key="3">
    <source>
        <dbReference type="ARBA" id="ARBA00022432"/>
    </source>
</evidence>
<dbReference type="GO" id="GO:0048029">
    <property type="term" value="F:monosaccharide binding"/>
    <property type="evidence" value="ECO:0007669"/>
    <property type="project" value="TreeGrafter"/>
</dbReference>
<keyword evidence="10" id="KW-1185">Reference proteome</keyword>
<dbReference type="GO" id="GO:0006096">
    <property type="term" value="P:glycolytic process"/>
    <property type="evidence" value="ECO:0007669"/>
    <property type="project" value="UniProtKB-UniRule"/>
</dbReference>
<name>A0A6M2BMG0_9GAMM</name>
<gene>
    <name evidence="7 9" type="primary">pgi</name>
    <name evidence="9" type="ORF">G7Y85_02410</name>
</gene>
<dbReference type="InterPro" id="IPR001672">
    <property type="entry name" value="G6P_Isomerase"/>
</dbReference>
<proteinExistence type="inferred from homology"/>
<dbReference type="HAMAP" id="MF_00473">
    <property type="entry name" value="G6P_isomerase"/>
    <property type="match status" value="1"/>
</dbReference>
<comment type="pathway">
    <text evidence="7">Carbohydrate biosynthesis; gluconeogenesis.</text>
</comment>
<dbReference type="GO" id="GO:0004347">
    <property type="term" value="F:glucose-6-phosphate isomerase activity"/>
    <property type="evidence" value="ECO:0007669"/>
    <property type="project" value="UniProtKB-UniRule"/>
</dbReference>
<dbReference type="Pfam" id="PF00342">
    <property type="entry name" value="PGI"/>
    <property type="match status" value="1"/>
</dbReference>
<dbReference type="InterPro" id="IPR023096">
    <property type="entry name" value="G6P_Isomerase_C"/>
</dbReference>
<comment type="function">
    <text evidence="7">Catalyzes the reversible isomerization of glucose-6-phosphate to fructose-6-phosphate.</text>
</comment>
<dbReference type="CDD" id="cd05016">
    <property type="entry name" value="SIS_PGI_2"/>
    <property type="match status" value="1"/>
</dbReference>
<evidence type="ECO:0000256" key="4">
    <source>
        <dbReference type="ARBA" id="ARBA00023152"/>
    </source>
</evidence>
<evidence type="ECO:0000313" key="9">
    <source>
        <dbReference type="EMBL" id="NGY03608.1"/>
    </source>
</evidence>
<dbReference type="RefSeq" id="WP_166251156.1">
    <property type="nucleotide sequence ID" value="NZ_JAAMOW010000001.1"/>
</dbReference>
<protein>
    <recommendedName>
        <fullName evidence="7">Glucose-6-phosphate isomerase</fullName>
        <shortName evidence="7">GPI</shortName>
        <ecNumber evidence="7">5.3.1.9</ecNumber>
    </recommendedName>
    <alternativeName>
        <fullName evidence="7">Phosphoglucose isomerase</fullName>
        <shortName evidence="7">PGI</shortName>
    </alternativeName>
    <alternativeName>
        <fullName evidence="7">Phosphohexose isomerase</fullName>
        <shortName evidence="7">PHI</shortName>
    </alternativeName>
</protein>
<dbReference type="NCBIfam" id="NF001211">
    <property type="entry name" value="PRK00179.1"/>
    <property type="match status" value="1"/>
</dbReference>
<dbReference type="UniPathway" id="UPA00109">
    <property type="reaction ID" value="UER00181"/>
</dbReference>
<dbReference type="UniPathway" id="UPA00138"/>
<evidence type="ECO:0000256" key="2">
    <source>
        <dbReference type="ARBA" id="ARBA00006604"/>
    </source>
</evidence>
<dbReference type="EC" id="5.3.1.9" evidence="7"/>
<keyword evidence="4 7" id="KW-0324">Glycolysis</keyword>
<dbReference type="InterPro" id="IPR035482">
    <property type="entry name" value="SIS_PGI_2"/>
</dbReference>
<dbReference type="InterPro" id="IPR018189">
    <property type="entry name" value="Phosphoglucose_isomerase_CS"/>
</dbReference>
<dbReference type="GO" id="GO:0097367">
    <property type="term" value="F:carbohydrate derivative binding"/>
    <property type="evidence" value="ECO:0007669"/>
    <property type="project" value="InterPro"/>
</dbReference>
<feature type="active site" evidence="7">
    <location>
        <position position="387"/>
    </location>
</feature>
<evidence type="ECO:0000256" key="1">
    <source>
        <dbReference type="ARBA" id="ARBA00004926"/>
    </source>
</evidence>
<comment type="catalytic activity">
    <reaction evidence="6 7 8">
        <text>alpha-D-glucose 6-phosphate = beta-D-fructose 6-phosphate</text>
        <dbReference type="Rhea" id="RHEA:11816"/>
        <dbReference type="ChEBI" id="CHEBI:57634"/>
        <dbReference type="ChEBI" id="CHEBI:58225"/>
        <dbReference type="EC" id="5.3.1.9"/>
    </reaction>
</comment>
<dbReference type="AlphaFoldDB" id="A0A6M2BMG0"/>
<evidence type="ECO:0000313" key="10">
    <source>
        <dbReference type="Proteomes" id="UP000472676"/>
    </source>
</evidence>
<feature type="active site" description="Proton donor" evidence="7">
    <location>
        <position position="356"/>
    </location>
</feature>
<dbReference type="Proteomes" id="UP000472676">
    <property type="component" value="Unassembled WGS sequence"/>
</dbReference>